<dbReference type="PANTHER" id="PTHR46332:SF5">
    <property type="entry name" value="ASPARTATE BETA-HYDROXYLASE DOMAIN CONTAINING 2"/>
    <property type="match status" value="1"/>
</dbReference>
<name>A0A9W7F1L4_9STRA</name>
<dbReference type="SUPFAM" id="SSF51197">
    <property type="entry name" value="Clavaminate synthase-like"/>
    <property type="match status" value="1"/>
</dbReference>
<keyword evidence="2" id="KW-0223">Dioxygenase</keyword>
<feature type="chain" id="PRO_5040775516" description="Aspartyl/asparaginy/proline hydroxylase domain-containing protein" evidence="5">
    <location>
        <begin position="20"/>
        <end position="429"/>
    </location>
</feature>
<sequence length="429" mass="47809">MIAPAGALIMLALPLVAVAQLELKVDSSLPLLNLVPSQSPCSSVLNYLENNNLNSNILPQLANYVVQQLSNGQKWYVNTREWSFEDKVSLLTGCPPAGAVQACSPLWSLQTAPLVGELNNMLLNSVKNRDGDLRSYNTKRLSLTNSEEKLAHYSYSVTQVVGPMNRFLINNLILATSATYPSCSESLSQLSLNLSLWSLPSQRPTSVFNPHLRASKFWERGDDEHQVVADIERGLKNLFDDVKQEMGAFFKRGGEVEDEGEGIVVNPDVGKWKEIPLLKHNVAKTTSFPKTLRHLKNLSDPKLKSPVFNAKISFIYPGTFVEQHTGPSNERLRCHMCLDEGLGGAVLDVAGEEKIWKEGEVFVFDDSFVHSVRYPVEQGGDVCDNDSDSDNRQNDDNDDNDNNNNNMEGVRIVLIVDVWHPEVIERNFV</sequence>
<dbReference type="PANTHER" id="PTHR46332">
    <property type="entry name" value="ASPARTATE BETA-HYDROXYLASE DOMAIN-CONTAINING PROTEIN 2"/>
    <property type="match status" value="1"/>
</dbReference>
<proteinExistence type="inferred from homology"/>
<dbReference type="GO" id="GO:0016020">
    <property type="term" value="C:membrane"/>
    <property type="evidence" value="ECO:0007669"/>
    <property type="project" value="TreeGrafter"/>
</dbReference>
<evidence type="ECO:0000256" key="4">
    <source>
        <dbReference type="SAM" id="MobiDB-lite"/>
    </source>
</evidence>
<dbReference type="AlphaFoldDB" id="A0A9W7F1L4"/>
<evidence type="ECO:0000313" key="8">
    <source>
        <dbReference type="Proteomes" id="UP001165160"/>
    </source>
</evidence>
<protein>
    <recommendedName>
        <fullName evidence="6">Aspartyl/asparaginy/proline hydroxylase domain-containing protein</fullName>
    </recommendedName>
</protein>
<feature type="signal peptide" evidence="5">
    <location>
        <begin position="1"/>
        <end position="19"/>
    </location>
</feature>
<evidence type="ECO:0000259" key="6">
    <source>
        <dbReference type="Pfam" id="PF05118"/>
    </source>
</evidence>
<comment type="caution">
    <text evidence="7">The sequence shown here is derived from an EMBL/GenBank/DDBJ whole genome shotgun (WGS) entry which is preliminary data.</text>
</comment>
<gene>
    <name evidence="7" type="ORF">TrVE_jg463</name>
</gene>
<reference evidence="8" key="1">
    <citation type="journal article" date="2023" name="Commun. Biol.">
        <title>Genome analysis of Parmales, the sister group of diatoms, reveals the evolutionary specialization of diatoms from phago-mixotrophs to photoautotrophs.</title>
        <authorList>
            <person name="Ban H."/>
            <person name="Sato S."/>
            <person name="Yoshikawa S."/>
            <person name="Yamada K."/>
            <person name="Nakamura Y."/>
            <person name="Ichinomiya M."/>
            <person name="Sato N."/>
            <person name="Blanc-Mathieu R."/>
            <person name="Endo H."/>
            <person name="Kuwata A."/>
            <person name="Ogata H."/>
        </authorList>
    </citation>
    <scope>NUCLEOTIDE SEQUENCE [LARGE SCALE GENOMIC DNA]</scope>
    <source>
        <strain evidence="8">NIES 3699</strain>
    </source>
</reference>
<evidence type="ECO:0000256" key="5">
    <source>
        <dbReference type="SAM" id="SignalP"/>
    </source>
</evidence>
<keyword evidence="5" id="KW-0732">Signal</keyword>
<feature type="domain" description="Aspartyl/asparaginy/proline hydroxylase" evidence="6">
    <location>
        <begin position="240"/>
        <end position="373"/>
    </location>
</feature>
<dbReference type="InterPro" id="IPR051821">
    <property type="entry name" value="Asp/Asn_beta-hydroxylase"/>
</dbReference>
<evidence type="ECO:0000256" key="3">
    <source>
        <dbReference type="ARBA" id="ARBA00023002"/>
    </source>
</evidence>
<evidence type="ECO:0000256" key="1">
    <source>
        <dbReference type="ARBA" id="ARBA00007730"/>
    </source>
</evidence>
<dbReference type="Pfam" id="PF05118">
    <property type="entry name" value="Asp_Arg_Hydrox"/>
    <property type="match status" value="1"/>
</dbReference>
<evidence type="ECO:0000256" key="2">
    <source>
        <dbReference type="ARBA" id="ARBA00022964"/>
    </source>
</evidence>
<accession>A0A9W7F1L4</accession>
<dbReference type="InterPro" id="IPR007803">
    <property type="entry name" value="Asp/Arg/Pro-Hydrxlase"/>
</dbReference>
<feature type="region of interest" description="Disordered" evidence="4">
    <location>
        <begin position="379"/>
        <end position="406"/>
    </location>
</feature>
<dbReference type="Gene3D" id="2.60.120.330">
    <property type="entry name" value="B-lactam Antibiotic, Isopenicillin N Synthase, Chain"/>
    <property type="match status" value="1"/>
</dbReference>
<dbReference type="InterPro" id="IPR027443">
    <property type="entry name" value="IPNS-like_sf"/>
</dbReference>
<evidence type="ECO:0000313" key="7">
    <source>
        <dbReference type="EMBL" id="GMH98705.1"/>
    </source>
</evidence>
<dbReference type="GO" id="GO:0051213">
    <property type="term" value="F:dioxygenase activity"/>
    <property type="evidence" value="ECO:0007669"/>
    <property type="project" value="UniProtKB-KW"/>
</dbReference>
<comment type="similarity">
    <text evidence="1">Belongs to the aspartyl/asparaginyl beta-hydroxylase family.</text>
</comment>
<keyword evidence="8" id="KW-1185">Reference proteome</keyword>
<keyword evidence="3" id="KW-0560">Oxidoreductase</keyword>
<organism evidence="7 8">
    <name type="scientific">Triparma verrucosa</name>
    <dbReference type="NCBI Taxonomy" id="1606542"/>
    <lineage>
        <taxon>Eukaryota</taxon>
        <taxon>Sar</taxon>
        <taxon>Stramenopiles</taxon>
        <taxon>Ochrophyta</taxon>
        <taxon>Bolidophyceae</taxon>
        <taxon>Parmales</taxon>
        <taxon>Triparmaceae</taxon>
        <taxon>Triparma</taxon>
    </lineage>
</organism>
<dbReference type="Proteomes" id="UP001165160">
    <property type="component" value="Unassembled WGS sequence"/>
</dbReference>
<dbReference type="EMBL" id="BRXX01000223">
    <property type="protein sequence ID" value="GMH98705.1"/>
    <property type="molecule type" value="Genomic_DNA"/>
</dbReference>